<sequence>MSTISAFAQEEVYYYIGNVIRIESRDRVYATAYIHPLGISWSDWRQRYFDPNPDVYYNGLLNRLVYMLNLKRLVIAGYGVDDNQEIVYVTVLFALGDSGHYDSNMDCLSILDLFKSTGSGFFDKLEVYSNLRIYNIEPAATRRDSYSAVWENPSYSAAPLWYRIYLSPVISVRVGVSGLPAGYRVSVYAGGTKLADLASGEARNFQFREGSYTLTVTPDIVEVGVGVRYRARNPSVTVSSSGSVTFEYVKQVLASFQAGPGFERVRVDGSWYTTPTQLWLDVGWHELYAEPSVTKQISGSERVAYRFSRWVVGGSSYGANPVSLQLGDPVTISAEYIERREYRVVVRTRYAAPIDGWFGEGEVVRVSEPSERVEGDVKYVFAGWYLGGSLYSSSSELSLTVNRPASLESRWEKWYKVVIACKPSAACVGEELWFKEGAVLDPAGLTAEKVVYLGDTRYVFQGWSSGPVTVGSPLTLYRVYKVQHRVRVEPGEGRAWVEEGEWVDEGSAATVRVEGTRFGFPVQTVLSGFYVEGGSIIEQDLSAGWARILVDKPATVYVLWRKDYTLLYALVAVAILVAAIGVLRAREREFVKLVKEVKKYREYLEKLEALKAEGRVSEDEYIKLKREYSERLRELERIIEELERVKKRT</sequence>
<accession>A0A7C4FBG3</accession>
<keyword evidence="2" id="KW-1133">Transmembrane helix</keyword>
<protein>
    <recommendedName>
        <fullName evidence="4">Bacterial repeat domain-containing protein</fullName>
    </recommendedName>
</protein>
<dbReference type="AlphaFoldDB" id="A0A7C4FBG3"/>
<keyword evidence="2" id="KW-0812">Transmembrane</keyword>
<evidence type="ECO:0000313" key="3">
    <source>
        <dbReference type="EMBL" id="HGI43187.1"/>
    </source>
</evidence>
<comment type="caution">
    <text evidence="3">The sequence shown here is derived from an EMBL/GenBank/DDBJ whole genome shotgun (WGS) entry which is preliminary data.</text>
</comment>
<feature type="transmembrane region" description="Helical" evidence="2">
    <location>
        <begin position="566"/>
        <end position="585"/>
    </location>
</feature>
<proteinExistence type="predicted"/>
<evidence type="ECO:0000256" key="1">
    <source>
        <dbReference type="SAM" id="Coils"/>
    </source>
</evidence>
<name>A0A7C4FBG3_THEPE</name>
<reference evidence="3" key="1">
    <citation type="journal article" date="2020" name="mSystems">
        <title>Genome- and Community-Level Interaction Insights into Carbon Utilization and Element Cycling Functions of Hydrothermarchaeota in Hydrothermal Sediment.</title>
        <authorList>
            <person name="Zhou Z."/>
            <person name="Liu Y."/>
            <person name="Xu W."/>
            <person name="Pan J."/>
            <person name="Luo Z.H."/>
            <person name="Li M."/>
        </authorList>
    </citation>
    <scope>NUCLEOTIDE SEQUENCE [LARGE SCALE GENOMIC DNA]</scope>
    <source>
        <strain evidence="3">SpSt-735</strain>
    </source>
</reference>
<dbReference type="EMBL" id="DTFI01000066">
    <property type="protein sequence ID" value="HGI43187.1"/>
    <property type="molecule type" value="Genomic_DNA"/>
</dbReference>
<evidence type="ECO:0008006" key="4">
    <source>
        <dbReference type="Google" id="ProtNLM"/>
    </source>
</evidence>
<organism evidence="3">
    <name type="scientific">Thermofilum pendens</name>
    <dbReference type="NCBI Taxonomy" id="2269"/>
    <lineage>
        <taxon>Archaea</taxon>
        <taxon>Thermoproteota</taxon>
        <taxon>Thermoprotei</taxon>
        <taxon>Thermofilales</taxon>
        <taxon>Thermofilaceae</taxon>
        <taxon>Thermofilum</taxon>
    </lineage>
</organism>
<keyword evidence="2" id="KW-0472">Membrane</keyword>
<evidence type="ECO:0000256" key="2">
    <source>
        <dbReference type="SAM" id="Phobius"/>
    </source>
</evidence>
<keyword evidence="1" id="KW-0175">Coiled coil</keyword>
<feature type="coiled-coil region" evidence="1">
    <location>
        <begin position="590"/>
        <end position="648"/>
    </location>
</feature>
<gene>
    <name evidence="3" type="ORF">ENV17_02220</name>
</gene>